<sequence length="124" mass="13102">MLGAFVTGSHHMQQLFNPIHKAELISIVEEASAKAAKNAGVVQELVFPHIYFVLSKRLSVVEGASTTAEAKDSTLLAALTEAKKALQDCVSVMSNDLGGLTLIQPELEGARQALAAVEAVFIGQ</sequence>
<dbReference type="EMBL" id="LT629801">
    <property type="protein sequence ID" value="SDV17090.1"/>
    <property type="molecule type" value="Genomic_DNA"/>
</dbReference>
<evidence type="ECO:0000313" key="1">
    <source>
        <dbReference type="EMBL" id="SDV17090.1"/>
    </source>
</evidence>
<organism evidence="1 2">
    <name type="scientific">Pseudomonas rhodesiae</name>
    <dbReference type="NCBI Taxonomy" id="76760"/>
    <lineage>
        <taxon>Bacteria</taxon>
        <taxon>Pseudomonadati</taxon>
        <taxon>Pseudomonadota</taxon>
        <taxon>Gammaproteobacteria</taxon>
        <taxon>Pseudomonadales</taxon>
        <taxon>Pseudomonadaceae</taxon>
        <taxon>Pseudomonas</taxon>
    </lineage>
</organism>
<accession>A0AAE8HJS4</accession>
<evidence type="ECO:0000313" key="2">
    <source>
        <dbReference type="Proteomes" id="UP000182085"/>
    </source>
</evidence>
<reference evidence="1 2" key="1">
    <citation type="submission" date="2016-10" db="EMBL/GenBank/DDBJ databases">
        <authorList>
            <person name="Varghese N."/>
            <person name="Submissions S."/>
        </authorList>
    </citation>
    <scope>NUCLEOTIDE SEQUENCE [LARGE SCALE GENOMIC DNA]</scope>
    <source>
        <strain evidence="1 2">BS2777</strain>
    </source>
</reference>
<name>A0AAE8HJS4_9PSED</name>
<dbReference type="Proteomes" id="UP000182085">
    <property type="component" value="Chromosome I"/>
</dbReference>
<protein>
    <submittedName>
        <fullName evidence="1">Uncharacterized protein</fullName>
    </submittedName>
</protein>
<gene>
    <name evidence="1" type="ORF">SAMN04490209_5847</name>
</gene>
<dbReference type="AlphaFoldDB" id="A0AAE8HJS4"/>
<keyword evidence="2" id="KW-1185">Reference proteome</keyword>
<proteinExistence type="predicted"/>